<name>A0A0D8L383_MORMO</name>
<proteinExistence type="predicted"/>
<dbReference type="AlphaFoldDB" id="A0A0D8L383"/>
<reference evidence="2 3" key="1">
    <citation type="submission" date="2015-02" db="EMBL/GenBank/DDBJ databases">
        <title>Whole genome shotgun sequencing of cultured foodborne pathogen.</title>
        <authorList>
            <person name="Timme R."/>
            <person name="Allard M.W."/>
            <person name="Strain E."/>
            <person name="Evans P.S."/>
            <person name="Brown E."/>
        </authorList>
    </citation>
    <scope>NUCLEOTIDE SEQUENCE [LARGE SCALE GENOMIC DNA]</scope>
    <source>
        <strain evidence="2 3">GCSL-TSO-24</strain>
    </source>
</reference>
<evidence type="ECO:0000313" key="2">
    <source>
        <dbReference type="EMBL" id="KJF75641.1"/>
    </source>
</evidence>
<dbReference type="Proteomes" id="UP000032582">
    <property type="component" value="Unassembled WGS sequence"/>
</dbReference>
<sequence>MLSSEGIDTQAEISRPEQKVAPYSGAMLRIKYDTNAGQPVLITLLYAGGKAIPMGSQVLNENDQVLGMTGQANQLYFRADKPEGKLRIVWGDGPGNTCSTTYRLPDDKPVPLVSMALPCQ</sequence>
<dbReference type="GO" id="GO:0009297">
    <property type="term" value="P:pilus assembly"/>
    <property type="evidence" value="ECO:0007669"/>
    <property type="project" value="InterPro"/>
</dbReference>
<evidence type="ECO:0000259" key="1">
    <source>
        <dbReference type="Pfam" id="PF13953"/>
    </source>
</evidence>
<dbReference type="PATRIC" id="fig|582.24.peg.7152"/>
<organism evidence="2 3">
    <name type="scientific">Morganella morganii</name>
    <name type="common">Proteus morganii</name>
    <dbReference type="NCBI Taxonomy" id="582"/>
    <lineage>
        <taxon>Bacteria</taxon>
        <taxon>Pseudomonadati</taxon>
        <taxon>Pseudomonadota</taxon>
        <taxon>Gammaproteobacteria</taxon>
        <taxon>Enterobacterales</taxon>
        <taxon>Morganellaceae</taxon>
        <taxon>Morganella</taxon>
    </lineage>
</organism>
<feature type="domain" description="PapC-like C-terminal" evidence="1">
    <location>
        <begin position="41"/>
        <end position="105"/>
    </location>
</feature>
<dbReference type="InterPro" id="IPR000015">
    <property type="entry name" value="Fimb_usher"/>
</dbReference>
<dbReference type="Gene3D" id="2.60.40.2070">
    <property type="match status" value="1"/>
</dbReference>
<gene>
    <name evidence="2" type="ORF">UA45_22500</name>
</gene>
<evidence type="ECO:0000313" key="3">
    <source>
        <dbReference type="Proteomes" id="UP000032582"/>
    </source>
</evidence>
<accession>A0A0D8L383</accession>
<comment type="caution">
    <text evidence="2">The sequence shown here is derived from an EMBL/GenBank/DDBJ whole genome shotgun (WGS) entry which is preliminary data.</text>
</comment>
<dbReference type="PANTHER" id="PTHR30451:SF5">
    <property type="entry name" value="SLR0019 PROTEIN"/>
    <property type="match status" value="1"/>
</dbReference>
<dbReference type="GO" id="GO:0015473">
    <property type="term" value="F:fimbrial usher porin activity"/>
    <property type="evidence" value="ECO:0007669"/>
    <property type="project" value="InterPro"/>
</dbReference>
<dbReference type="Pfam" id="PF13953">
    <property type="entry name" value="PapC_C"/>
    <property type="match status" value="1"/>
</dbReference>
<dbReference type="InterPro" id="IPR043142">
    <property type="entry name" value="PapC-like_C_sf"/>
</dbReference>
<dbReference type="InterPro" id="IPR025949">
    <property type="entry name" value="PapC-like_C"/>
</dbReference>
<dbReference type="EMBL" id="JZSH01000593">
    <property type="protein sequence ID" value="KJF75641.1"/>
    <property type="molecule type" value="Genomic_DNA"/>
</dbReference>
<dbReference type="PANTHER" id="PTHR30451">
    <property type="entry name" value="OUTER MEMBRANE USHER PROTEIN"/>
    <property type="match status" value="1"/>
</dbReference>
<protein>
    <recommendedName>
        <fullName evidence="1">PapC-like C-terminal domain-containing protein</fullName>
    </recommendedName>
</protein>
<dbReference type="GO" id="GO:0009279">
    <property type="term" value="C:cell outer membrane"/>
    <property type="evidence" value="ECO:0007669"/>
    <property type="project" value="TreeGrafter"/>
</dbReference>